<dbReference type="RefSeq" id="WP_139640271.1">
    <property type="nucleotide sequence ID" value="NZ_VDGT01000001.1"/>
</dbReference>
<evidence type="ECO:0000256" key="1">
    <source>
        <dbReference type="SAM" id="MobiDB-lite"/>
    </source>
</evidence>
<dbReference type="EMBL" id="VDGT01000001">
    <property type="protein sequence ID" value="TNM34520.1"/>
    <property type="molecule type" value="Genomic_DNA"/>
</dbReference>
<organism evidence="3 4">
    <name type="scientific">Streptomyces sedi</name>
    <dbReference type="NCBI Taxonomy" id="555059"/>
    <lineage>
        <taxon>Bacteria</taxon>
        <taxon>Bacillati</taxon>
        <taxon>Actinomycetota</taxon>
        <taxon>Actinomycetes</taxon>
        <taxon>Kitasatosporales</taxon>
        <taxon>Streptomycetaceae</taxon>
        <taxon>Streptomyces</taxon>
    </lineage>
</organism>
<dbReference type="OrthoDB" id="4323476at2"/>
<reference evidence="3 4" key="1">
    <citation type="submission" date="2019-06" db="EMBL/GenBank/DDBJ databases">
        <title>Draft genome of Streptomyces sedi sp. JCM16909.</title>
        <authorList>
            <person name="Klykleung N."/>
            <person name="Tanasupawat S."/>
            <person name="Kudo T."/>
            <person name="Yuki M."/>
            <person name="Ohkuma M."/>
        </authorList>
    </citation>
    <scope>NUCLEOTIDE SEQUENCE [LARGE SCALE GENOMIC DNA]</scope>
    <source>
        <strain evidence="3 4">JCM 16909</strain>
    </source>
</reference>
<feature type="chain" id="PRO_5038377514" description="Nuclear transport factor 2 family protein" evidence="2">
    <location>
        <begin position="28"/>
        <end position="221"/>
    </location>
</feature>
<evidence type="ECO:0008006" key="5">
    <source>
        <dbReference type="Google" id="ProtNLM"/>
    </source>
</evidence>
<gene>
    <name evidence="3" type="ORF">FH715_02300</name>
</gene>
<evidence type="ECO:0000313" key="3">
    <source>
        <dbReference type="EMBL" id="TNM34520.1"/>
    </source>
</evidence>
<evidence type="ECO:0000256" key="2">
    <source>
        <dbReference type="SAM" id="SignalP"/>
    </source>
</evidence>
<dbReference type="AlphaFoldDB" id="A0A5C4VF15"/>
<protein>
    <recommendedName>
        <fullName evidence="5">Nuclear transport factor 2 family protein</fullName>
    </recommendedName>
</protein>
<evidence type="ECO:0000313" key="4">
    <source>
        <dbReference type="Proteomes" id="UP000311713"/>
    </source>
</evidence>
<name>A0A5C4VF15_9ACTN</name>
<dbReference type="PROSITE" id="PS51257">
    <property type="entry name" value="PROKAR_LIPOPROTEIN"/>
    <property type="match status" value="1"/>
</dbReference>
<accession>A0A5C4VF15</accession>
<sequence length="221" mass="24020">MARVARRNRIVYGAVVAASALVLTACGGDDSGKDDEIAGVETPSDEPEASEDPEPTEEPDDGRPEIDLGADYENVFEGEPTGDPLVDAALRDNEGFENAVAEAIVHHDVERPALRYFVAGDALIKTLNALSNIQEGGNTSTGVVRYFDRNVTILEGEESATFSYCRDFSQVVTVDFETREVVSEEEPDAMPSFYSGRMELNEAGVWQTVAFEQESESPECV</sequence>
<keyword evidence="4" id="KW-1185">Reference proteome</keyword>
<dbReference type="Proteomes" id="UP000311713">
    <property type="component" value="Unassembled WGS sequence"/>
</dbReference>
<feature type="region of interest" description="Disordered" evidence="1">
    <location>
        <begin position="27"/>
        <end position="68"/>
    </location>
</feature>
<feature type="compositionally biased region" description="Acidic residues" evidence="1">
    <location>
        <begin position="43"/>
        <end position="60"/>
    </location>
</feature>
<comment type="caution">
    <text evidence="3">The sequence shown here is derived from an EMBL/GenBank/DDBJ whole genome shotgun (WGS) entry which is preliminary data.</text>
</comment>
<proteinExistence type="predicted"/>
<keyword evidence="2" id="KW-0732">Signal</keyword>
<feature type="signal peptide" evidence="2">
    <location>
        <begin position="1"/>
        <end position="27"/>
    </location>
</feature>